<dbReference type="Proteomes" id="UP000317778">
    <property type="component" value="Unassembled WGS sequence"/>
</dbReference>
<comment type="caution">
    <text evidence="1">The sequence shown here is derived from an EMBL/GenBank/DDBJ whole genome shotgun (WGS) entry which is preliminary data.</text>
</comment>
<reference evidence="1 2" key="1">
    <citation type="submission" date="2017-06" db="EMBL/GenBank/DDBJ databases">
        <title>Novel microbial phyla capable of carbon fixation and sulfur reduction in deep-sea sediments.</title>
        <authorList>
            <person name="Huang J."/>
            <person name="Baker B."/>
            <person name="Wang Y."/>
        </authorList>
    </citation>
    <scope>NUCLEOTIDE SEQUENCE [LARGE SCALE GENOMIC DNA]</scope>
    <source>
        <strain evidence="1">B3_TA06</strain>
    </source>
</reference>
<organism evidence="1 2">
    <name type="scientific">candidate division TA06 bacterium B3_TA06</name>
    <dbReference type="NCBI Taxonomy" id="2012487"/>
    <lineage>
        <taxon>Bacteria</taxon>
        <taxon>Bacteria division TA06</taxon>
    </lineage>
</organism>
<proteinExistence type="predicted"/>
<evidence type="ECO:0000313" key="1">
    <source>
        <dbReference type="EMBL" id="TKJ42980.1"/>
    </source>
</evidence>
<dbReference type="EMBL" id="NJBO01000007">
    <property type="protein sequence ID" value="TKJ42980.1"/>
    <property type="molecule type" value="Genomic_DNA"/>
</dbReference>
<gene>
    <name evidence="1" type="ORF">CEE36_05710</name>
</gene>
<protein>
    <recommendedName>
        <fullName evidence="3">4-vinyl reductase 4VR domain-containing protein</fullName>
    </recommendedName>
</protein>
<evidence type="ECO:0008006" key="3">
    <source>
        <dbReference type="Google" id="ProtNLM"/>
    </source>
</evidence>
<accession>A0A532V704</accession>
<dbReference type="AlphaFoldDB" id="A0A532V704"/>
<name>A0A532V704_UNCT6</name>
<sequence length="186" mass="20694">MASVRGSAFVAISQWLSGRLKSEGYRGFLSQMRPPVARVLSKGEGWSWYPLEYLSEVYEGIAVHLGNGNGKVLENLGSAIADAELGGAPRSRLALIPMPRVVARIPYLWSRFKDCGEFKVLSVDERLRHAVLVISGYEGGSLHCFVTRTWLQRVCGLLSGSKVKVRERSCRWEEGGDGCCWEVSWE</sequence>
<evidence type="ECO:0000313" key="2">
    <source>
        <dbReference type="Proteomes" id="UP000317778"/>
    </source>
</evidence>